<keyword evidence="3" id="KW-0378">Hydrolase</keyword>
<dbReference type="Gene3D" id="2.40.50.90">
    <property type="match status" value="1"/>
</dbReference>
<reference evidence="6" key="1">
    <citation type="submission" date="2018-03" db="EMBL/GenBank/DDBJ databases">
        <title>Genome sequencing of Melaminivora sp. strain SC2-7.</title>
        <authorList>
            <person name="Kim S.-J."/>
            <person name="Heo J."/>
            <person name="Ahn J.-H."/>
            <person name="Kwon S.-W."/>
        </authorList>
    </citation>
    <scope>NUCLEOTIDE SEQUENCE [LARGE SCALE GENOMIC DNA]</scope>
    <source>
        <strain evidence="6">SC2-7</strain>
    </source>
</reference>
<dbReference type="GO" id="GO:0004519">
    <property type="term" value="F:endonuclease activity"/>
    <property type="evidence" value="ECO:0007669"/>
    <property type="project" value="UniProtKB-KW"/>
</dbReference>
<dbReference type="KEGG" id="melm:C7H73_10795"/>
<sequence length="147" mass="16622">MSATALICLVIAVSDGDTLSVRCGARRPERVRIAAIDAPESRQAFGKQAREQLVRLCFRQRAELYTLARDMYGRRVARVRCAGRDVAQAQVGAGLAWVYTRQTAKYRELTALQQRAQAARLGLWSQKRPLAPWEYRRRHPIKAGNGR</sequence>
<dbReference type="PANTHER" id="PTHR12302">
    <property type="entry name" value="EBNA2 BINDING PROTEIN P100"/>
    <property type="match status" value="1"/>
</dbReference>
<dbReference type="GO" id="GO:0016787">
    <property type="term" value="F:hydrolase activity"/>
    <property type="evidence" value="ECO:0007669"/>
    <property type="project" value="UniProtKB-KW"/>
</dbReference>
<dbReference type="InterPro" id="IPR016071">
    <property type="entry name" value="Staphylococal_nuclease_OB-fold"/>
</dbReference>
<dbReference type="InterPro" id="IPR035437">
    <property type="entry name" value="SNase_OB-fold_sf"/>
</dbReference>
<dbReference type="Pfam" id="PF00565">
    <property type="entry name" value="SNase"/>
    <property type="match status" value="1"/>
</dbReference>
<dbReference type="EMBL" id="CP027792">
    <property type="protein sequence ID" value="AVP58102.1"/>
    <property type="molecule type" value="Genomic_DNA"/>
</dbReference>
<protein>
    <submittedName>
        <fullName evidence="5">Nuclease</fullName>
    </submittedName>
</protein>
<evidence type="ECO:0000256" key="2">
    <source>
        <dbReference type="ARBA" id="ARBA00022759"/>
    </source>
</evidence>
<accession>A0A2P1NM14</accession>
<organism evidence="5 6">
    <name type="scientific">Pulveribacter suum</name>
    <dbReference type="NCBI Taxonomy" id="2116657"/>
    <lineage>
        <taxon>Bacteria</taxon>
        <taxon>Pseudomonadati</taxon>
        <taxon>Pseudomonadota</taxon>
        <taxon>Betaproteobacteria</taxon>
        <taxon>Burkholderiales</taxon>
        <taxon>Comamonadaceae</taxon>
        <taxon>Pulveribacter</taxon>
    </lineage>
</organism>
<keyword evidence="1" id="KW-0540">Nuclease</keyword>
<dbReference type="InterPro" id="IPR002071">
    <property type="entry name" value="Thermonucl_AS"/>
</dbReference>
<evidence type="ECO:0000313" key="6">
    <source>
        <dbReference type="Proteomes" id="UP000241829"/>
    </source>
</evidence>
<dbReference type="PROSITE" id="PS50830">
    <property type="entry name" value="TNASE_3"/>
    <property type="match status" value="1"/>
</dbReference>
<keyword evidence="2" id="KW-0255">Endonuclease</keyword>
<dbReference type="PROSITE" id="PS01123">
    <property type="entry name" value="TNASE_1"/>
    <property type="match status" value="1"/>
</dbReference>
<dbReference type="Proteomes" id="UP000241829">
    <property type="component" value="Chromosome"/>
</dbReference>
<feature type="domain" description="TNase-like" evidence="4">
    <location>
        <begin position="4"/>
        <end position="126"/>
    </location>
</feature>
<dbReference type="AlphaFoldDB" id="A0A2P1NM14"/>
<name>A0A2P1NM14_9BURK</name>
<evidence type="ECO:0000256" key="3">
    <source>
        <dbReference type="ARBA" id="ARBA00022801"/>
    </source>
</evidence>
<evidence type="ECO:0000259" key="4">
    <source>
        <dbReference type="PROSITE" id="PS50830"/>
    </source>
</evidence>
<dbReference type="PANTHER" id="PTHR12302:SF3">
    <property type="entry name" value="SERINE_THREONINE-PROTEIN KINASE 31"/>
    <property type="match status" value="1"/>
</dbReference>
<dbReference type="SMART" id="SM00318">
    <property type="entry name" value="SNc"/>
    <property type="match status" value="1"/>
</dbReference>
<evidence type="ECO:0000313" key="5">
    <source>
        <dbReference type="EMBL" id="AVP58102.1"/>
    </source>
</evidence>
<dbReference type="RefSeq" id="WP_106846655.1">
    <property type="nucleotide sequence ID" value="NZ_CP027792.1"/>
</dbReference>
<gene>
    <name evidence="5" type="ORF">C7H73_10795</name>
</gene>
<dbReference type="OrthoDB" id="9805504at2"/>
<evidence type="ECO:0000256" key="1">
    <source>
        <dbReference type="ARBA" id="ARBA00022722"/>
    </source>
</evidence>
<dbReference type="GO" id="GO:0003676">
    <property type="term" value="F:nucleic acid binding"/>
    <property type="evidence" value="ECO:0007669"/>
    <property type="project" value="InterPro"/>
</dbReference>
<keyword evidence="6" id="KW-1185">Reference proteome</keyword>
<dbReference type="SUPFAM" id="SSF50199">
    <property type="entry name" value="Staphylococcal nuclease"/>
    <property type="match status" value="1"/>
</dbReference>
<proteinExistence type="predicted"/>